<dbReference type="RefSeq" id="WP_012862311.1">
    <property type="nucleotide sequence ID" value="NC_013517.1"/>
</dbReference>
<dbReference type="HOGENOM" id="CLU_2195097_0_0_0"/>
<keyword evidence="2" id="KW-1185">Reference proteome</keyword>
<dbReference type="AlphaFoldDB" id="D1ANC5"/>
<reference evidence="2" key="1">
    <citation type="submission" date="2009-09" db="EMBL/GenBank/DDBJ databases">
        <title>The complete chromosome of Sebaldella termitidis ATCC 33386.</title>
        <authorList>
            <consortium name="US DOE Joint Genome Institute (JGI-PGF)"/>
            <person name="Lucas S."/>
            <person name="Copeland A."/>
            <person name="Lapidus A."/>
            <person name="Glavina del Rio T."/>
            <person name="Dalin E."/>
            <person name="Tice H."/>
            <person name="Bruce D."/>
            <person name="Goodwin L."/>
            <person name="Pitluck S."/>
            <person name="Kyrpides N."/>
            <person name="Mavromatis K."/>
            <person name="Ivanova N."/>
            <person name="Mikhailova N."/>
            <person name="Sims D."/>
            <person name="Meincke L."/>
            <person name="Brettin T."/>
            <person name="Detter J.C."/>
            <person name="Han C."/>
            <person name="Larimer F."/>
            <person name="Land M."/>
            <person name="Hauser L."/>
            <person name="Markowitz V."/>
            <person name="Cheng J.F."/>
            <person name="Hugenholtz P."/>
            <person name="Woyke T."/>
            <person name="Wu D."/>
            <person name="Eisen J.A."/>
        </authorList>
    </citation>
    <scope>NUCLEOTIDE SEQUENCE [LARGE SCALE GENOMIC DNA]</scope>
    <source>
        <strain evidence="2">ATCC 33386 / NCTC 11300</strain>
    </source>
</reference>
<organism evidence="1 2">
    <name type="scientific">Sebaldella termitidis (strain ATCC 33386 / NCTC 11300)</name>
    <dbReference type="NCBI Taxonomy" id="526218"/>
    <lineage>
        <taxon>Bacteria</taxon>
        <taxon>Fusobacteriati</taxon>
        <taxon>Fusobacteriota</taxon>
        <taxon>Fusobacteriia</taxon>
        <taxon>Fusobacteriales</taxon>
        <taxon>Leptotrichiaceae</taxon>
        <taxon>Sebaldella</taxon>
    </lineage>
</organism>
<dbReference type="Proteomes" id="UP000000845">
    <property type="component" value="Chromosome"/>
</dbReference>
<dbReference type="EMBL" id="CP001739">
    <property type="protein sequence ID" value="ACZ09729.1"/>
    <property type="molecule type" value="Genomic_DNA"/>
</dbReference>
<gene>
    <name evidence="1" type="ordered locus">Sterm_2885</name>
</gene>
<evidence type="ECO:0000313" key="2">
    <source>
        <dbReference type="Proteomes" id="UP000000845"/>
    </source>
</evidence>
<dbReference type="KEGG" id="str:Sterm_2885"/>
<dbReference type="STRING" id="526218.Sterm_2885"/>
<reference evidence="1 2" key="2">
    <citation type="journal article" date="2010" name="Stand. Genomic Sci.">
        <title>Complete genome sequence of Sebaldella termitidis type strain (NCTC 11300).</title>
        <authorList>
            <person name="Harmon-Smith M."/>
            <person name="Celia L."/>
            <person name="Chertkov O."/>
            <person name="Lapidus A."/>
            <person name="Copeland A."/>
            <person name="Glavina Del Rio T."/>
            <person name="Nolan M."/>
            <person name="Lucas S."/>
            <person name="Tice H."/>
            <person name="Cheng J.F."/>
            <person name="Han C."/>
            <person name="Detter J.C."/>
            <person name="Bruce D."/>
            <person name="Goodwin L."/>
            <person name="Pitluck S."/>
            <person name="Pati A."/>
            <person name="Liolios K."/>
            <person name="Ivanova N."/>
            <person name="Mavromatis K."/>
            <person name="Mikhailova N."/>
            <person name="Chen A."/>
            <person name="Palaniappan K."/>
            <person name="Land M."/>
            <person name="Hauser L."/>
            <person name="Chang Y.J."/>
            <person name="Jeffries C.D."/>
            <person name="Brettin T."/>
            <person name="Goker M."/>
            <person name="Beck B."/>
            <person name="Bristow J."/>
            <person name="Eisen J.A."/>
            <person name="Markowitz V."/>
            <person name="Hugenholtz P."/>
            <person name="Kyrpides N.C."/>
            <person name="Klenk H.P."/>
            <person name="Chen F."/>
        </authorList>
    </citation>
    <scope>NUCLEOTIDE SEQUENCE [LARGE SCALE GENOMIC DNA]</scope>
    <source>
        <strain evidence="2">ATCC 33386 / NCTC 11300</strain>
    </source>
</reference>
<proteinExistence type="predicted"/>
<name>D1ANC5_SEBTE</name>
<accession>D1ANC5</accession>
<evidence type="ECO:0000313" key="1">
    <source>
        <dbReference type="EMBL" id="ACZ09729.1"/>
    </source>
</evidence>
<protein>
    <submittedName>
        <fullName evidence="1">Uncharacterized protein</fullName>
    </submittedName>
</protein>
<sequence>MTALEKFNEIKGLEKLKKEYPWSDLKVSEDTNYPKTMLIIEPKCCFQHDFLHSITFEYDESIEEMRTPYITAFVGYNSDVYDTALSICQLEETINFLKEVNKILGLED</sequence>